<sequence length="121" mass="14182">MLKKSMSFHAFTLAGMLFIPTLASSHSAHDPIKDIQEYNRDVRQRQSDFQTATNPEEQLKNLQFQVETIERKLLVLRNLMASDYPHIKEKMSKYKYDYMESVDDTIVQLKNTLEQAEVLLD</sequence>
<evidence type="ECO:0000256" key="1">
    <source>
        <dbReference type="SAM" id="Coils"/>
    </source>
</evidence>
<gene>
    <name evidence="3" type="ORF">Kalk_01040</name>
</gene>
<accession>A0A2K9LFT4</accession>
<name>A0A2K9LFT4_9GAMM</name>
<keyword evidence="4" id="KW-1185">Reference proteome</keyword>
<dbReference type="EMBL" id="CP022684">
    <property type="protein sequence ID" value="AUM11103.1"/>
    <property type="molecule type" value="Genomic_DNA"/>
</dbReference>
<evidence type="ECO:0000256" key="2">
    <source>
        <dbReference type="SAM" id="SignalP"/>
    </source>
</evidence>
<feature type="signal peptide" evidence="2">
    <location>
        <begin position="1"/>
        <end position="28"/>
    </location>
</feature>
<proteinExistence type="predicted"/>
<reference evidence="4" key="1">
    <citation type="submission" date="2017-08" db="EMBL/GenBank/DDBJ databases">
        <title>Direct submision.</title>
        <authorList>
            <person name="Kim S.-J."/>
            <person name="Rhee S.-K."/>
        </authorList>
    </citation>
    <scope>NUCLEOTIDE SEQUENCE [LARGE SCALE GENOMIC DNA]</scope>
    <source>
        <strain evidence="4">GI5</strain>
    </source>
</reference>
<evidence type="ECO:0000313" key="4">
    <source>
        <dbReference type="Proteomes" id="UP000235116"/>
    </source>
</evidence>
<evidence type="ECO:0000313" key="3">
    <source>
        <dbReference type="EMBL" id="AUM11103.1"/>
    </source>
</evidence>
<dbReference type="AlphaFoldDB" id="A0A2K9LFT4"/>
<feature type="chain" id="PRO_5014920949" description="YbgF trimerisation domain-containing protein" evidence="2">
    <location>
        <begin position="29"/>
        <end position="121"/>
    </location>
</feature>
<feature type="coiled-coil region" evidence="1">
    <location>
        <begin position="59"/>
        <end position="119"/>
    </location>
</feature>
<protein>
    <recommendedName>
        <fullName evidence="5">YbgF trimerisation domain-containing protein</fullName>
    </recommendedName>
</protein>
<organism evidence="3 4">
    <name type="scientific">Ketobacter alkanivorans</name>
    <dbReference type="NCBI Taxonomy" id="1917421"/>
    <lineage>
        <taxon>Bacteria</taxon>
        <taxon>Pseudomonadati</taxon>
        <taxon>Pseudomonadota</taxon>
        <taxon>Gammaproteobacteria</taxon>
        <taxon>Pseudomonadales</taxon>
        <taxon>Ketobacteraceae</taxon>
        <taxon>Ketobacter</taxon>
    </lineage>
</organism>
<keyword evidence="1" id="KW-0175">Coiled coil</keyword>
<dbReference type="KEGG" id="kak:Kalk_01040"/>
<dbReference type="Proteomes" id="UP000235116">
    <property type="component" value="Chromosome"/>
</dbReference>
<keyword evidence="2" id="KW-0732">Signal</keyword>
<evidence type="ECO:0008006" key="5">
    <source>
        <dbReference type="Google" id="ProtNLM"/>
    </source>
</evidence>